<dbReference type="OrthoDB" id="6342at2157"/>
<keyword evidence="2" id="KW-0521">NADP</keyword>
<dbReference type="EMBL" id="FOYT01000006">
    <property type="protein sequence ID" value="SFR74520.1"/>
    <property type="molecule type" value="Genomic_DNA"/>
</dbReference>
<dbReference type="Proteomes" id="UP000198531">
    <property type="component" value="Unassembled WGS sequence"/>
</dbReference>
<evidence type="ECO:0000259" key="4">
    <source>
        <dbReference type="Pfam" id="PF00171"/>
    </source>
</evidence>
<dbReference type="FunFam" id="3.40.605.10:FF:000012">
    <property type="entry name" value="NAD-dependent succinate-semialdehyde dehydrogenase"/>
    <property type="match status" value="1"/>
</dbReference>
<dbReference type="InterPro" id="IPR016163">
    <property type="entry name" value="Ald_DH_C"/>
</dbReference>
<reference evidence="6" key="1">
    <citation type="submission" date="2016-10" db="EMBL/GenBank/DDBJ databases">
        <authorList>
            <person name="Varghese N."/>
            <person name="Submissions S."/>
        </authorList>
    </citation>
    <scope>NUCLEOTIDE SEQUENCE [LARGE SCALE GENOMIC DNA]</scope>
    <source>
        <strain evidence="6">CGMCC 1.7736</strain>
    </source>
</reference>
<evidence type="ECO:0000313" key="6">
    <source>
        <dbReference type="Proteomes" id="UP000198531"/>
    </source>
</evidence>
<sequence length="459" mass="50329">MQSVNPYTESVRAEYDEHDDEAVEAALSRAIDAFGEWRERSLTDRRELLADAGEVLRDRDEEFAELMTEEMGKPISQARSEVEKCAWVCDYYAEHAAEHLQEKTVNGPKDAETYVRYDPLGPILAVMPWNFPLWQVFRFAAPHLTSGNVGLLKHASNVPGCAKVIEEVFSEAGYPEGVFQSLLVDSDQVEDVVADERVRAVTLTGSGPAGRAVAEQAGRNLKKSVLELGGSDPFVVLDDAPIDEAAETGARARTINSGQSCIAAKRFIVHDDVYDEFVEKFVAEMEALQVGDPKDDDTDVGPQAREDLLSDLQEQVEETVEMGATVETGGEPLDREGYFYPPTVLTDVPRDSPGAREELFGPAASVFRVESEEAAVELANDSQYGLGGSVWTTDLERGKEVAGRIDSGAVFVNELTKSDPRLPFGGVKESGYGRELGKEGIREFVNRKTVFVQHGVGDE</sequence>
<dbReference type="GO" id="GO:0004777">
    <property type="term" value="F:succinate-semialdehyde dehydrogenase (NAD+) activity"/>
    <property type="evidence" value="ECO:0007669"/>
    <property type="project" value="TreeGrafter"/>
</dbReference>
<dbReference type="InterPro" id="IPR016161">
    <property type="entry name" value="Ald_DH/histidinol_DH"/>
</dbReference>
<proteinExistence type="inferred from homology"/>
<keyword evidence="6" id="KW-1185">Reference proteome</keyword>
<keyword evidence="3" id="KW-0560">Oxidoreductase</keyword>
<dbReference type="AlphaFoldDB" id="A0A1I6J7L6"/>
<dbReference type="Pfam" id="PF00171">
    <property type="entry name" value="Aldedh"/>
    <property type="match status" value="1"/>
</dbReference>
<organism evidence="5 6">
    <name type="scientific">Halogeometricum rufum</name>
    <dbReference type="NCBI Taxonomy" id="553469"/>
    <lineage>
        <taxon>Archaea</taxon>
        <taxon>Methanobacteriati</taxon>
        <taxon>Methanobacteriota</taxon>
        <taxon>Stenosarchaea group</taxon>
        <taxon>Halobacteria</taxon>
        <taxon>Halobacteriales</taxon>
        <taxon>Haloferacaceae</taxon>
        <taxon>Halogeometricum</taxon>
    </lineage>
</organism>
<dbReference type="InterPro" id="IPR016162">
    <property type="entry name" value="Ald_DH_N"/>
</dbReference>
<dbReference type="Gene3D" id="3.40.309.10">
    <property type="entry name" value="Aldehyde Dehydrogenase, Chain A, domain 2"/>
    <property type="match status" value="1"/>
</dbReference>
<protein>
    <submittedName>
        <fullName evidence="5">Succinate-semialdehyde dehydrogenase / glutarate-semialdehyde dehydrogenase</fullName>
    </submittedName>
</protein>
<evidence type="ECO:0000256" key="1">
    <source>
        <dbReference type="ARBA" id="ARBA00009986"/>
    </source>
</evidence>
<dbReference type="InterPro" id="IPR015590">
    <property type="entry name" value="Aldehyde_DH_dom"/>
</dbReference>
<accession>A0A1I6J7L6</accession>
<gene>
    <name evidence="5" type="ORF">SAMN04487947_4106</name>
</gene>
<dbReference type="RefSeq" id="WP_089811183.1">
    <property type="nucleotide sequence ID" value="NZ_FOYT01000006.1"/>
</dbReference>
<dbReference type="InterPro" id="IPR044148">
    <property type="entry name" value="ALDH_GabD1-like"/>
</dbReference>
<comment type="similarity">
    <text evidence="1">Belongs to the aldehyde dehydrogenase family.</text>
</comment>
<dbReference type="InterPro" id="IPR047110">
    <property type="entry name" value="GABD/Sad-like"/>
</dbReference>
<dbReference type="GO" id="GO:0004030">
    <property type="term" value="F:aldehyde dehydrogenase [NAD(P)+] activity"/>
    <property type="evidence" value="ECO:0007669"/>
    <property type="project" value="InterPro"/>
</dbReference>
<dbReference type="Gene3D" id="3.40.605.10">
    <property type="entry name" value="Aldehyde Dehydrogenase, Chain A, domain 1"/>
    <property type="match status" value="1"/>
</dbReference>
<dbReference type="STRING" id="553469.SAMN04487947_4106"/>
<feature type="domain" description="Aldehyde dehydrogenase" evidence="4">
    <location>
        <begin position="2"/>
        <end position="450"/>
    </location>
</feature>
<dbReference type="CDD" id="cd07100">
    <property type="entry name" value="ALDH_SSADH1_GabD1"/>
    <property type="match status" value="1"/>
</dbReference>
<dbReference type="FunFam" id="3.40.309.10:FF:000010">
    <property type="entry name" value="Gamma-aminobutyraldehyde dehydrogenase"/>
    <property type="match status" value="1"/>
</dbReference>
<dbReference type="PANTHER" id="PTHR43217">
    <property type="entry name" value="SUCCINATE SEMIALDEHYDE DEHYDROGENASE [NAD(P)+] SAD"/>
    <property type="match status" value="1"/>
</dbReference>
<evidence type="ECO:0000256" key="3">
    <source>
        <dbReference type="ARBA" id="ARBA00023002"/>
    </source>
</evidence>
<evidence type="ECO:0000313" key="5">
    <source>
        <dbReference type="EMBL" id="SFR74520.1"/>
    </source>
</evidence>
<dbReference type="SUPFAM" id="SSF53720">
    <property type="entry name" value="ALDH-like"/>
    <property type="match status" value="1"/>
</dbReference>
<evidence type="ECO:0000256" key="2">
    <source>
        <dbReference type="ARBA" id="ARBA00022857"/>
    </source>
</evidence>
<name>A0A1I6J7L6_9EURY</name>
<dbReference type="PANTHER" id="PTHR43217:SF1">
    <property type="entry name" value="SUCCINATE SEMIALDEHYDE DEHYDROGENASE [NAD(P)+] SAD"/>
    <property type="match status" value="1"/>
</dbReference>